<dbReference type="EMBL" id="CP063458">
    <property type="protein sequence ID" value="QOV92482.1"/>
    <property type="molecule type" value="Genomic_DNA"/>
</dbReference>
<feature type="region of interest" description="Disordered" evidence="1">
    <location>
        <begin position="1"/>
        <end position="36"/>
    </location>
</feature>
<sequence>MPPVGASMGSMRLGSVVKTGKRKSKRRRRRSADEGSYVCPSCGEQIVIPLDRSEGSDQRYVEDCPVCCNPNVISVEYDPAWTEPRVWAEAE</sequence>
<evidence type="ECO:0000313" key="2">
    <source>
        <dbReference type="EMBL" id="QOV92482.1"/>
    </source>
</evidence>
<name>A0A7M2X4Y2_9BACT</name>
<evidence type="ECO:0000256" key="1">
    <source>
        <dbReference type="SAM" id="MobiDB-lite"/>
    </source>
</evidence>
<keyword evidence="3" id="KW-1185">Reference proteome</keyword>
<dbReference type="Proteomes" id="UP000593765">
    <property type="component" value="Chromosome"/>
</dbReference>
<dbReference type="AlphaFoldDB" id="A0A7M2X4Y2"/>
<protein>
    <submittedName>
        <fullName evidence="2">CPXCG motif-containing cysteine-rich protein</fullName>
    </submittedName>
</protein>
<dbReference type="Pfam" id="PF14255">
    <property type="entry name" value="Zn_ribbon_21"/>
    <property type="match status" value="1"/>
</dbReference>
<feature type="compositionally biased region" description="Basic residues" evidence="1">
    <location>
        <begin position="19"/>
        <end position="30"/>
    </location>
</feature>
<organism evidence="2 3">
    <name type="scientific">Humisphaera borealis</name>
    <dbReference type="NCBI Taxonomy" id="2807512"/>
    <lineage>
        <taxon>Bacteria</taxon>
        <taxon>Pseudomonadati</taxon>
        <taxon>Planctomycetota</taxon>
        <taxon>Phycisphaerae</taxon>
        <taxon>Tepidisphaerales</taxon>
        <taxon>Tepidisphaeraceae</taxon>
        <taxon>Humisphaera</taxon>
    </lineage>
</organism>
<evidence type="ECO:0000313" key="3">
    <source>
        <dbReference type="Proteomes" id="UP000593765"/>
    </source>
</evidence>
<dbReference type="KEGG" id="hbs:IPV69_19940"/>
<reference evidence="2 3" key="1">
    <citation type="submission" date="2020-10" db="EMBL/GenBank/DDBJ databases">
        <title>Wide distribution of Phycisphaera-like planctomycetes from WD2101 soil group in peatlands and genome analysis of the first cultivated representative.</title>
        <authorList>
            <person name="Dedysh S.N."/>
            <person name="Beletsky A.V."/>
            <person name="Ivanova A."/>
            <person name="Kulichevskaya I.S."/>
            <person name="Suzina N.E."/>
            <person name="Philippov D.A."/>
            <person name="Rakitin A.L."/>
            <person name="Mardanov A.V."/>
            <person name="Ravin N.V."/>
        </authorList>
    </citation>
    <scope>NUCLEOTIDE SEQUENCE [LARGE SCALE GENOMIC DNA]</scope>
    <source>
        <strain evidence="2 3">M1803</strain>
    </source>
</reference>
<gene>
    <name evidence="2" type="ORF">IPV69_19940</name>
</gene>
<dbReference type="InterPro" id="IPR025990">
    <property type="entry name" value="zinc_ribbon_bacterial"/>
</dbReference>
<accession>A0A7M2X4Y2</accession>
<proteinExistence type="predicted"/>